<feature type="transmembrane region" description="Helical" evidence="7">
    <location>
        <begin position="16"/>
        <end position="37"/>
    </location>
</feature>
<dbReference type="Gene3D" id="1.10.630.10">
    <property type="entry name" value="Cytochrome P450"/>
    <property type="match status" value="1"/>
</dbReference>
<keyword evidence="7" id="KW-0812">Transmembrane</keyword>
<dbReference type="SUPFAM" id="SSF48264">
    <property type="entry name" value="Cytochrome P450"/>
    <property type="match status" value="1"/>
</dbReference>
<dbReference type="PRINTS" id="PR00385">
    <property type="entry name" value="P450"/>
</dbReference>
<dbReference type="PRINTS" id="PR00463">
    <property type="entry name" value="EP450I"/>
</dbReference>
<dbReference type="Pfam" id="PF00067">
    <property type="entry name" value="p450"/>
    <property type="match status" value="1"/>
</dbReference>
<keyword evidence="7" id="KW-1133">Transmembrane helix</keyword>
<keyword evidence="5 6" id="KW-0408">Iron</keyword>
<organism evidence="8 9">
    <name type="scientific">Neoarthrinium moseri</name>
    <dbReference type="NCBI Taxonomy" id="1658444"/>
    <lineage>
        <taxon>Eukaryota</taxon>
        <taxon>Fungi</taxon>
        <taxon>Dikarya</taxon>
        <taxon>Ascomycota</taxon>
        <taxon>Pezizomycotina</taxon>
        <taxon>Sordariomycetes</taxon>
        <taxon>Xylariomycetidae</taxon>
        <taxon>Amphisphaeriales</taxon>
        <taxon>Apiosporaceae</taxon>
        <taxon>Neoarthrinium</taxon>
    </lineage>
</organism>
<dbReference type="InterPro" id="IPR036396">
    <property type="entry name" value="Cyt_P450_sf"/>
</dbReference>
<comment type="caution">
    <text evidence="8">The sequence shown here is derived from an EMBL/GenBank/DDBJ whole genome shotgun (WGS) entry which is preliminary data.</text>
</comment>
<comment type="similarity">
    <text evidence="2">Belongs to the cytochrome P450 family.</text>
</comment>
<accession>A0A9P9WUW3</accession>
<dbReference type="InterPro" id="IPR050121">
    <property type="entry name" value="Cytochrome_P450_monoxygenase"/>
</dbReference>
<dbReference type="PANTHER" id="PTHR24305">
    <property type="entry name" value="CYTOCHROME P450"/>
    <property type="match status" value="1"/>
</dbReference>
<evidence type="ECO:0000256" key="1">
    <source>
        <dbReference type="ARBA" id="ARBA00001971"/>
    </source>
</evidence>
<feature type="binding site" description="axial binding residue" evidence="6">
    <location>
        <position position="446"/>
    </location>
    <ligand>
        <name>heme</name>
        <dbReference type="ChEBI" id="CHEBI:30413"/>
    </ligand>
    <ligandPart>
        <name>Fe</name>
        <dbReference type="ChEBI" id="CHEBI:18248"/>
    </ligandPart>
</feature>
<protein>
    <recommendedName>
        <fullName evidence="10">Cytochrome P450</fullName>
    </recommendedName>
</protein>
<evidence type="ECO:0000256" key="7">
    <source>
        <dbReference type="SAM" id="Phobius"/>
    </source>
</evidence>
<dbReference type="AlphaFoldDB" id="A0A9P9WUW3"/>
<dbReference type="GO" id="GO:0016705">
    <property type="term" value="F:oxidoreductase activity, acting on paired donors, with incorporation or reduction of molecular oxygen"/>
    <property type="evidence" value="ECO:0007669"/>
    <property type="project" value="InterPro"/>
</dbReference>
<dbReference type="PANTHER" id="PTHR24305:SF232">
    <property type="entry name" value="P450, PUTATIVE (EUROFUNG)-RELATED"/>
    <property type="match status" value="1"/>
</dbReference>
<dbReference type="GO" id="GO:0004497">
    <property type="term" value="F:monooxygenase activity"/>
    <property type="evidence" value="ECO:0007669"/>
    <property type="project" value="InterPro"/>
</dbReference>
<dbReference type="EMBL" id="JAFIMR010000004">
    <property type="protein sequence ID" value="KAI1879725.1"/>
    <property type="molecule type" value="Genomic_DNA"/>
</dbReference>
<dbReference type="Proteomes" id="UP000829685">
    <property type="component" value="Unassembled WGS sequence"/>
</dbReference>
<dbReference type="GO" id="GO:0020037">
    <property type="term" value="F:heme binding"/>
    <property type="evidence" value="ECO:0007669"/>
    <property type="project" value="InterPro"/>
</dbReference>
<name>A0A9P9WUW3_9PEZI</name>
<keyword evidence="3 6" id="KW-0349">Heme</keyword>
<proteinExistence type="inferred from homology"/>
<keyword evidence="7" id="KW-0472">Membrane</keyword>
<dbReference type="GO" id="GO:0005506">
    <property type="term" value="F:iron ion binding"/>
    <property type="evidence" value="ECO:0007669"/>
    <property type="project" value="InterPro"/>
</dbReference>
<gene>
    <name evidence="8" type="ORF">JX265_002679</name>
</gene>
<reference evidence="8" key="1">
    <citation type="submission" date="2021-03" db="EMBL/GenBank/DDBJ databases">
        <title>Revisited historic fungal species revealed as producer of novel bioactive compounds through whole genome sequencing and comparative genomics.</title>
        <authorList>
            <person name="Vignolle G.A."/>
            <person name="Hochenegger N."/>
            <person name="Mach R.L."/>
            <person name="Mach-Aigner A.R."/>
            <person name="Javad Rahimi M."/>
            <person name="Salim K.A."/>
            <person name="Chan C.M."/>
            <person name="Lim L.B.L."/>
            <person name="Cai F."/>
            <person name="Druzhinina I.S."/>
            <person name="U'Ren J.M."/>
            <person name="Derntl C."/>
        </authorList>
    </citation>
    <scope>NUCLEOTIDE SEQUENCE</scope>
    <source>
        <strain evidence="8">TUCIM 5799</strain>
    </source>
</reference>
<evidence type="ECO:0000313" key="9">
    <source>
        <dbReference type="Proteomes" id="UP000829685"/>
    </source>
</evidence>
<dbReference type="InterPro" id="IPR001128">
    <property type="entry name" value="Cyt_P450"/>
</dbReference>
<keyword evidence="4 6" id="KW-0479">Metal-binding</keyword>
<comment type="cofactor">
    <cofactor evidence="1 6">
        <name>heme</name>
        <dbReference type="ChEBI" id="CHEBI:30413"/>
    </cofactor>
</comment>
<sequence>MADTPKVASASELVSFPSIAVCILLALVSILFWRFFLSPISNVPGPKWASLTRLWHMYQIWTGHQNLTILELHKEHGHFVRIAPNEVSVTHPEVIKKMILTPQLKGHWYKMMRFPDWRFRTAMSVLDPKDKVEISKQLASAYAMSNVIKSEGHITALIGRLLEWLDKFAESGKPMDLSQFFTFTAFDVVGEVVFSKPFGFIEQGIDIDDCISQTLKFESYISIAGFAQWLHNLLVANPFITWLDIMPTNYLAKTSDAALHERKKNQDARFDFVAHWLKSHEQNPDKLSYRDLQSAVMANVGAGSDTVSCTLQSTVYHMIRHPDAWQRAREEIDQAREKDGICRDRVVSYADAQRLPYLQACFKEALRIFHPVSMGTPRVVPKGGITIADRSFPAGTTLSLNTFSMNLSKDVWGPDAREYKPERWMVEDTSALDKNFLPFSGGIGACVGQHLARIEIFKILATIIRDYDIELARPDQEWKYYAYFTVVPGDWPVYVQKRAL</sequence>
<evidence type="ECO:0000256" key="4">
    <source>
        <dbReference type="ARBA" id="ARBA00022723"/>
    </source>
</evidence>
<evidence type="ECO:0000256" key="3">
    <source>
        <dbReference type="ARBA" id="ARBA00022617"/>
    </source>
</evidence>
<evidence type="ECO:0000313" key="8">
    <source>
        <dbReference type="EMBL" id="KAI1879725.1"/>
    </source>
</evidence>
<evidence type="ECO:0008006" key="10">
    <source>
        <dbReference type="Google" id="ProtNLM"/>
    </source>
</evidence>
<keyword evidence="9" id="KW-1185">Reference proteome</keyword>
<dbReference type="CDD" id="cd11060">
    <property type="entry name" value="CYP57A1-like"/>
    <property type="match status" value="1"/>
</dbReference>
<evidence type="ECO:0000256" key="2">
    <source>
        <dbReference type="ARBA" id="ARBA00010617"/>
    </source>
</evidence>
<dbReference type="InterPro" id="IPR002401">
    <property type="entry name" value="Cyt_P450_E_grp-I"/>
</dbReference>
<evidence type="ECO:0000256" key="6">
    <source>
        <dbReference type="PIRSR" id="PIRSR602401-1"/>
    </source>
</evidence>
<evidence type="ECO:0000256" key="5">
    <source>
        <dbReference type="ARBA" id="ARBA00023004"/>
    </source>
</evidence>